<dbReference type="PANTHER" id="PTHR48079:SF6">
    <property type="entry name" value="NAD(P)-BINDING DOMAIN-CONTAINING PROTEIN-RELATED"/>
    <property type="match status" value="1"/>
</dbReference>
<proteinExistence type="predicted"/>
<protein>
    <submittedName>
        <fullName evidence="2">Epimerase</fullName>
    </submittedName>
</protein>
<reference evidence="3" key="1">
    <citation type="submission" date="2013-08" db="EMBL/GenBank/DDBJ databases">
        <title>Intrasporangium oryzae NRRL B-24470.</title>
        <authorList>
            <person name="Liu H."/>
            <person name="Wang G."/>
        </authorList>
    </citation>
    <scope>NUCLEOTIDE SEQUENCE [LARGE SCALE GENOMIC DNA]</scope>
    <source>
        <strain evidence="3">Q5-1</strain>
    </source>
</reference>
<dbReference type="InterPro" id="IPR051783">
    <property type="entry name" value="NAD(P)-dependent_oxidoreduct"/>
</dbReference>
<accession>W9GGK4</accession>
<keyword evidence="3" id="KW-1185">Reference proteome</keyword>
<dbReference type="EMBL" id="AWQS01000379">
    <property type="protein sequence ID" value="EWT03958.1"/>
    <property type="molecule type" value="Genomic_DNA"/>
</dbReference>
<dbReference type="RefSeq" id="WP_034722137.1">
    <property type="nucleotide sequence ID" value="NZ_AWQS01000379.1"/>
</dbReference>
<dbReference type="Pfam" id="PF01370">
    <property type="entry name" value="Epimerase"/>
    <property type="match status" value="1"/>
</dbReference>
<dbReference type="Gene3D" id="3.40.50.720">
    <property type="entry name" value="NAD(P)-binding Rossmann-like Domain"/>
    <property type="match status" value="1"/>
</dbReference>
<dbReference type="OrthoDB" id="9787292at2"/>
<dbReference type="InterPro" id="IPR036291">
    <property type="entry name" value="NAD(P)-bd_dom_sf"/>
</dbReference>
<dbReference type="AlphaFoldDB" id="W9GGK4"/>
<evidence type="ECO:0000259" key="1">
    <source>
        <dbReference type="Pfam" id="PF01370"/>
    </source>
</evidence>
<evidence type="ECO:0000313" key="3">
    <source>
        <dbReference type="Proteomes" id="UP000019494"/>
    </source>
</evidence>
<dbReference type="PATRIC" id="fig|584657.3.peg.4163"/>
<dbReference type="Proteomes" id="UP000019494">
    <property type="component" value="Unassembled WGS sequence"/>
</dbReference>
<feature type="domain" description="NAD-dependent epimerase/dehydratase" evidence="1">
    <location>
        <begin position="5"/>
        <end position="226"/>
    </location>
</feature>
<dbReference type="GO" id="GO:0005737">
    <property type="term" value="C:cytoplasm"/>
    <property type="evidence" value="ECO:0007669"/>
    <property type="project" value="TreeGrafter"/>
</dbReference>
<gene>
    <name evidence="2" type="ORF">N864_16890</name>
</gene>
<evidence type="ECO:0000313" key="2">
    <source>
        <dbReference type="EMBL" id="EWT03958.1"/>
    </source>
</evidence>
<dbReference type="GO" id="GO:0004029">
    <property type="term" value="F:aldehyde dehydrogenase (NAD+) activity"/>
    <property type="evidence" value="ECO:0007669"/>
    <property type="project" value="TreeGrafter"/>
</dbReference>
<dbReference type="PANTHER" id="PTHR48079">
    <property type="entry name" value="PROTEIN YEEZ"/>
    <property type="match status" value="1"/>
</dbReference>
<comment type="caution">
    <text evidence="2">The sequence shown here is derived from an EMBL/GenBank/DDBJ whole genome shotgun (WGS) entry which is preliminary data.</text>
</comment>
<name>W9GGK4_9MICO</name>
<sequence length="321" mass="34182">MRYAVTGATGFVGGELARQLVADGHDVVALVRSPAKAGELSRLGVELVPGDLDDRDALDRLLPGADGLFHVAGWYKLGQRDATPGQRVNVEGTRHVLQAAQRAGTAKVVYTSTLAVNSDTRGQVVDETYRYRGRHVSEYDRTKAEAHELANGLAAEGVPVVIVMPGGIYGPGDTSQVGELIARVVAGKRAEAPRGGGELTWAHVSDVARGHILAMERGQVGESYMLAGDRATLAELLQRTARIAGTRGPLLVPTAVLKAGARVMTVVTQVVPVPPLYHPESLRSALASYLGTREKAERELGWRPRPLDQGLAETVSALRAR</sequence>
<dbReference type="SUPFAM" id="SSF51735">
    <property type="entry name" value="NAD(P)-binding Rossmann-fold domains"/>
    <property type="match status" value="1"/>
</dbReference>
<organism evidence="2 3">
    <name type="scientific">Intrasporangium chromatireducens Q5-1</name>
    <dbReference type="NCBI Taxonomy" id="584657"/>
    <lineage>
        <taxon>Bacteria</taxon>
        <taxon>Bacillati</taxon>
        <taxon>Actinomycetota</taxon>
        <taxon>Actinomycetes</taxon>
        <taxon>Micrococcales</taxon>
        <taxon>Intrasporangiaceae</taxon>
        <taxon>Intrasporangium</taxon>
    </lineage>
</organism>
<dbReference type="InterPro" id="IPR001509">
    <property type="entry name" value="Epimerase_deHydtase"/>
</dbReference>